<proteinExistence type="predicted"/>
<dbReference type="GO" id="GO:0016740">
    <property type="term" value="F:transferase activity"/>
    <property type="evidence" value="ECO:0007669"/>
    <property type="project" value="UniProtKB-KW"/>
</dbReference>
<dbReference type="AlphaFoldDB" id="A0A3A4ARE5"/>
<comment type="caution">
    <text evidence="2">The sequence shown here is derived from an EMBL/GenBank/DDBJ whole genome shotgun (WGS) entry which is preliminary data.</text>
</comment>
<dbReference type="InterPro" id="IPR002575">
    <property type="entry name" value="Aminoglycoside_PTrfase"/>
</dbReference>
<sequence length="252" mass="27673">MNERPAVFSKRHPSPEQAHAAAAHHRWLTSHHVPAPRLLAVRGNHTLWQHVPGHHARPHDLVAVAALLGRIHAHLYRAELHAAPLDQPFHTRQAGALPAFPGQRLAAVRRRLTCSPAAPSPLDLDTAAALLSSAAAEPAAIYKDANVRNVLVSPETIRLIDFDDLTLAPFGYDLAKLIVSAAMTYGPLPVELISRSLAAYNAHDLPHACTLPRLLDWAEIHHLLTRPYLGRNGYRYGWEATRSAHEAYSGHS</sequence>
<dbReference type="EMBL" id="QZEY01000023">
    <property type="protein sequence ID" value="RJL22025.1"/>
    <property type="molecule type" value="Genomic_DNA"/>
</dbReference>
<keyword evidence="3" id="KW-1185">Reference proteome</keyword>
<dbReference type="Gene3D" id="3.90.1200.10">
    <property type="match status" value="1"/>
</dbReference>
<keyword evidence="2" id="KW-0808">Transferase</keyword>
<dbReference type="Pfam" id="PF01636">
    <property type="entry name" value="APH"/>
    <property type="match status" value="1"/>
</dbReference>
<name>A0A3A4ARE5_9ACTN</name>
<dbReference type="OrthoDB" id="4553308at2"/>
<gene>
    <name evidence="2" type="ORF">D5H75_36090</name>
</gene>
<dbReference type="InterPro" id="IPR011009">
    <property type="entry name" value="Kinase-like_dom_sf"/>
</dbReference>
<dbReference type="RefSeq" id="WP_119931100.1">
    <property type="nucleotide sequence ID" value="NZ_QZEY01000023.1"/>
</dbReference>
<evidence type="ECO:0000313" key="2">
    <source>
        <dbReference type="EMBL" id="RJL22025.1"/>
    </source>
</evidence>
<accession>A0A3A4ARE5</accession>
<dbReference type="SUPFAM" id="SSF56112">
    <property type="entry name" value="Protein kinase-like (PK-like)"/>
    <property type="match status" value="1"/>
</dbReference>
<dbReference type="Proteomes" id="UP000265768">
    <property type="component" value="Unassembled WGS sequence"/>
</dbReference>
<feature type="domain" description="Aminoglycoside phosphotransferase" evidence="1">
    <location>
        <begin position="7"/>
        <end position="201"/>
    </location>
</feature>
<protein>
    <submittedName>
        <fullName evidence="2">Phosphotransferase</fullName>
    </submittedName>
</protein>
<evidence type="ECO:0000313" key="3">
    <source>
        <dbReference type="Proteomes" id="UP000265768"/>
    </source>
</evidence>
<organism evidence="2 3">
    <name type="scientific">Bailinhaonella thermotolerans</name>
    <dbReference type="NCBI Taxonomy" id="1070861"/>
    <lineage>
        <taxon>Bacteria</taxon>
        <taxon>Bacillati</taxon>
        <taxon>Actinomycetota</taxon>
        <taxon>Actinomycetes</taxon>
        <taxon>Streptosporangiales</taxon>
        <taxon>Streptosporangiaceae</taxon>
        <taxon>Bailinhaonella</taxon>
    </lineage>
</organism>
<reference evidence="2 3" key="1">
    <citation type="submission" date="2018-09" db="EMBL/GenBank/DDBJ databases">
        <title>YIM 75507 draft genome.</title>
        <authorList>
            <person name="Tang S."/>
            <person name="Feng Y."/>
        </authorList>
    </citation>
    <scope>NUCLEOTIDE SEQUENCE [LARGE SCALE GENOMIC DNA]</scope>
    <source>
        <strain evidence="2 3">YIM 75507</strain>
    </source>
</reference>
<evidence type="ECO:0000259" key="1">
    <source>
        <dbReference type="Pfam" id="PF01636"/>
    </source>
</evidence>